<dbReference type="EMBL" id="BMAU01021375">
    <property type="protein sequence ID" value="GFY26371.1"/>
    <property type="molecule type" value="Genomic_DNA"/>
</dbReference>
<dbReference type="Proteomes" id="UP000887159">
    <property type="component" value="Unassembled WGS sequence"/>
</dbReference>
<sequence>MNRYFQWLRDLKNVLSKPAVEYPQFRGCIENKPRLPIEAKALGLVAPCLKTSLLVLLLYLELSSDEPLFPHVCLLKNQGKRQYGPRQEQTVHAAPDVVALSVRIFVEQQINPLMDSSP</sequence>
<reference evidence="1" key="1">
    <citation type="submission" date="2020-08" db="EMBL/GenBank/DDBJ databases">
        <title>Multicomponent nature underlies the extraordinary mechanical properties of spider dragline silk.</title>
        <authorList>
            <person name="Kono N."/>
            <person name="Nakamura H."/>
            <person name="Mori M."/>
            <person name="Yoshida Y."/>
            <person name="Ohtoshi R."/>
            <person name="Malay A.D."/>
            <person name="Moran D.A.P."/>
            <person name="Tomita M."/>
            <person name="Numata K."/>
            <person name="Arakawa K."/>
        </authorList>
    </citation>
    <scope>NUCLEOTIDE SEQUENCE</scope>
</reference>
<accession>A0A8X7BBX3</accession>
<organism evidence="1 2">
    <name type="scientific">Trichonephila clavipes</name>
    <name type="common">Golden silk orbweaver</name>
    <name type="synonym">Nephila clavipes</name>
    <dbReference type="NCBI Taxonomy" id="2585209"/>
    <lineage>
        <taxon>Eukaryota</taxon>
        <taxon>Metazoa</taxon>
        <taxon>Ecdysozoa</taxon>
        <taxon>Arthropoda</taxon>
        <taxon>Chelicerata</taxon>
        <taxon>Arachnida</taxon>
        <taxon>Araneae</taxon>
        <taxon>Araneomorphae</taxon>
        <taxon>Entelegynae</taxon>
        <taxon>Araneoidea</taxon>
        <taxon>Nephilidae</taxon>
        <taxon>Trichonephila</taxon>
    </lineage>
</organism>
<evidence type="ECO:0000313" key="1">
    <source>
        <dbReference type="EMBL" id="GFY26371.1"/>
    </source>
</evidence>
<protein>
    <submittedName>
        <fullName evidence="1">Uncharacterized protein</fullName>
    </submittedName>
</protein>
<proteinExistence type="predicted"/>
<name>A0A8X7BBX3_TRICX</name>
<gene>
    <name evidence="1" type="ORF">TNCV_25681</name>
</gene>
<dbReference type="AlphaFoldDB" id="A0A8X7BBX3"/>
<evidence type="ECO:0000313" key="2">
    <source>
        <dbReference type="Proteomes" id="UP000887159"/>
    </source>
</evidence>
<comment type="caution">
    <text evidence="1">The sequence shown here is derived from an EMBL/GenBank/DDBJ whole genome shotgun (WGS) entry which is preliminary data.</text>
</comment>
<keyword evidence="2" id="KW-1185">Reference proteome</keyword>